<evidence type="ECO:0000256" key="2">
    <source>
        <dbReference type="ARBA" id="ARBA00023015"/>
    </source>
</evidence>
<reference evidence="8" key="1">
    <citation type="journal article" date="2018" name="DNA Res.">
        <title>Multiple hybrid de novo genome assembly of finger millet, an orphan allotetraploid crop.</title>
        <authorList>
            <person name="Hatakeyama M."/>
            <person name="Aluri S."/>
            <person name="Balachadran M.T."/>
            <person name="Sivarajan S.R."/>
            <person name="Patrignani A."/>
            <person name="Gruter S."/>
            <person name="Poveda L."/>
            <person name="Shimizu-Inatsugi R."/>
            <person name="Baeten J."/>
            <person name="Francoijs K.J."/>
            <person name="Nataraja K.N."/>
            <person name="Reddy Y.A.N."/>
            <person name="Phadnis S."/>
            <person name="Ravikumar R.L."/>
            <person name="Schlapbach R."/>
            <person name="Sreeman S.M."/>
            <person name="Shimizu K.K."/>
        </authorList>
    </citation>
    <scope>NUCLEOTIDE SEQUENCE</scope>
</reference>
<dbReference type="InterPro" id="IPR046347">
    <property type="entry name" value="bZIP_sf"/>
</dbReference>
<evidence type="ECO:0000259" key="7">
    <source>
        <dbReference type="PROSITE" id="PS50217"/>
    </source>
</evidence>
<evidence type="ECO:0000313" key="9">
    <source>
        <dbReference type="Proteomes" id="UP001054889"/>
    </source>
</evidence>
<keyword evidence="2" id="KW-0805">Transcription regulation</keyword>
<proteinExistence type="predicted"/>
<reference evidence="8" key="2">
    <citation type="submission" date="2021-12" db="EMBL/GenBank/DDBJ databases">
        <title>Resequencing data analysis of finger millet.</title>
        <authorList>
            <person name="Hatakeyama M."/>
            <person name="Aluri S."/>
            <person name="Balachadran M.T."/>
            <person name="Sivarajan S.R."/>
            <person name="Poveda L."/>
            <person name="Shimizu-Inatsugi R."/>
            <person name="Schlapbach R."/>
            <person name="Sreeman S.M."/>
            <person name="Shimizu K.K."/>
        </authorList>
    </citation>
    <scope>NUCLEOTIDE SEQUENCE</scope>
</reference>
<dbReference type="InterPro" id="IPR004827">
    <property type="entry name" value="bZIP"/>
</dbReference>
<dbReference type="GO" id="GO:0003700">
    <property type="term" value="F:DNA-binding transcription factor activity"/>
    <property type="evidence" value="ECO:0007669"/>
    <property type="project" value="InterPro"/>
</dbReference>
<dbReference type="AlphaFoldDB" id="A0AAV5CAY9"/>
<dbReference type="CDD" id="cd14702">
    <property type="entry name" value="bZIP_plant_GBF1"/>
    <property type="match status" value="1"/>
</dbReference>
<dbReference type="FunFam" id="1.20.5.170:FF:000020">
    <property type="entry name" value="BZIP transcription factor"/>
    <property type="match status" value="1"/>
</dbReference>
<comment type="subcellular location">
    <subcellularLocation>
        <location evidence="1">Nucleus</location>
    </subcellularLocation>
</comment>
<dbReference type="PROSITE" id="PS50217">
    <property type="entry name" value="BZIP"/>
    <property type="match status" value="1"/>
</dbReference>
<keyword evidence="5" id="KW-0539">Nucleus</keyword>
<accession>A0AAV5CAY9</accession>
<dbReference type="Gene3D" id="1.20.5.170">
    <property type="match status" value="1"/>
</dbReference>
<dbReference type="PANTHER" id="PTHR46408:SF2">
    <property type="entry name" value="OS12G0601800 PROTEIN"/>
    <property type="match status" value="1"/>
</dbReference>
<dbReference type="SUPFAM" id="SSF57959">
    <property type="entry name" value="Leucine zipper domain"/>
    <property type="match status" value="1"/>
</dbReference>
<dbReference type="Proteomes" id="UP001054889">
    <property type="component" value="Unassembled WGS sequence"/>
</dbReference>
<evidence type="ECO:0000256" key="5">
    <source>
        <dbReference type="ARBA" id="ARBA00023242"/>
    </source>
</evidence>
<dbReference type="GO" id="GO:0003677">
    <property type="term" value="F:DNA binding"/>
    <property type="evidence" value="ECO:0007669"/>
    <property type="project" value="UniProtKB-KW"/>
</dbReference>
<dbReference type="Pfam" id="PF12498">
    <property type="entry name" value="bZIP_C"/>
    <property type="match status" value="1"/>
</dbReference>
<gene>
    <name evidence="8" type="primary">ga11949</name>
    <name evidence="8" type="ORF">PR202_ga11949</name>
</gene>
<feature type="domain" description="BZIP" evidence="7">
    <location>
        <begin position="130"/>
        <end position="182"/>
    </location>
</feature>
<dbReference type="GO" id="GO:0005634">
    <property type="term" value="C:nucleus"/>
    <property type="evidence" value="ECO:0007669"/>
    <property type="project" value="UniProtKB-SubCell"/>
</dbReference>
<evidence type="ECO:0000256" key="6">
    <source>
        <dbReference type="SAM" id="MobiDB-lite"/>
    </source>
</evidence>
<dbReference type="InterPro" id="IPR045314">
    <property type="entry name" value="bZIP_plant_GBF1"/>
</dbReference>
<dbReference type="Pfam" id="PF00170">
    <property type="entry name" value="bZIP_1"/>
    <property type="match status" value="1"/>
</dbReference>
<feature type="region of interest" description="Disordered" evidence="6">
    <location>
        <begin position="1"/>
        <end position="21"/>
    </location>
</feature>
<comment type="caution">
    <text evidence="8">The sequence shown here is derived from an EMBL/GenBank/DDBJ whole genome shotgun (WGS) entry which is preliminary data.</text>
</comment>
<dbReference type="SMART" id="SM00338">
    <property type="entry name" value="BRLZ"/>
    <property type="match status" value="1"/>
</dbReference>
<feature type="compositionally biased region" description="Acidic residues" evidence="6">
    <location>
        <begin position="116"/>
        <end position="126"/>
    </location>
</feature>
<keyword evidence="4" id="KW-0804">Transcription</keyword>
<organism evidence="8 9">
    <name type="scientific">Eleusine coracana subsp. coracana</name>
    <dbReference type="NCBI Taxonomy" id="191504"/>
    <lineage>
        <taxon>Eukaryota</taxon>
        <taxon>Viridiplantae</taxon>
        <taxon>Streptophyta</taxon>
        <taxon>Embryophyta</taxon>
        <taxon>Tracheophyta</taxon>
        <taxon>Spermatophyta</taxon>
        <taxon>Magnoliopsida</taxon>
        <taxon>Liliopsida</taxon>
        <taxon>Poales</taxon>
        <taxon>Poaceae</taxon>
        <taxon>PACMAD clade</taxon>
        <taxon>Chloridoideae</taxon>
        <taxon>Cynodonteae</taxon>
        <taxon>Eleusininae</taxon>
        <taxon>Eleusine</taxon>
    </lineage>
</organism>
<evidence type="ECO:0000256" key="1">
    <source>
        <dbReference type="ARBA" id="ARBA00004123"/>
    </source>
</evidence>
<dbReference type="InterPro" id="IPR020983">
    <property type="entry name" value="Basic_leucine-zipper_C"/>
</dbReference>
<dbReference type="PANTHER" id="PTHR46408">
    <property type="entry name" value="BASIC LEUCINE ZIPPER 63"/>
    <property type="match status" value="1"/>
</dbReference>
<name>A0AAV5CAY9_ELECO</name>
<evidence type="ECO:0000256" key="4">
    <source>
        <dbReference type="ARBA" id="ARBA00023163"/>
    </source>
</evidence>
<dbReference type="PROSITE" id="PS00036">
    <property type="entry name" value="BZIP_BASIC"/>
    <property type="match status" value="1"/>
</dbReference>
<dbReference type="EMBL" id="BQKI01000005">
    <property type="protein sequence ID" value="GJM95237.1"/>
    <property type="molecule type" value="Genomic_DNA"/>
</dbReference>
<protein>
    <recommendedName>
        <fullName evidence="7">BZIP domain-containing protein</fullName>
    </recommendedName>
</protein>
<evidence type="ECO:0000256" key="3">
    <source>
        <dbReference type="ARBA" id="ARBA00023125"/>
    </source>
</evidence>
<keyword evidence="9" id="KW-1185">Reference proteome</keyword>
<keyword evidence="3" id="KW-0238">DNA-binding</keyword>
<feature type="compositionally biased region" description="Polar residues" evidence="6">
    <location>
        <begin position="97"/>
        <end position="110"/>
    </location>
</feature>
<feature type="region of interest" description="Disordered" evidence="6">
    <location>
        <begin position="97"/>
        <end position="162"/>
    </location>
</feature>
<sequence length="325" mass="35127">MAGDSGDDVVEVRCGGGGGDPGSYAEVLKRKLDLYCAAVAKSMEARSQDSSLGYPNLQASDTSQLISQASDTSQLISQASFDGDGDKASLFTNSHVIDNADSQGKPANTDTSKEQSDDDGDFEETTDPANAKKMRRMLSNRESARRSRKRKQTHLSDLESQVSGLTAENASLLKHLADMTQRYKDATLDNRNLRVDVETMRRKVHIAEEAVRRVTGASMLLLPTTSDMPGSSMPLSSCASDAASSAILVQDSMEYFLQAPLQDDQIKLDLSSATISQKHGEMSTMAASLQRVASLENLQKRIHRDSINSETALPFSDPKVLASAK</sequence>
<evidence type="ECO:0000313" key="8">
    <source>
        <dbReference type="EMBL" id="GJM95237.1"/>
    </source>
</evidence>